<protein>
    <submittedName>
        <fullName evidence="1">Uncharacterized protein</fullName>
    </submittedName>
</protein>
<organism evidence="1">
    <name type="scientific">Anguilla anguilla</name>
    <name type="common">European freshwater eel</name>
    <name type="synonym">Muraena anguilla</name>
    <dbReference type="NCBI Taxonomy" id="7936"/>
    <lineage>
        <taxon>Eukaryota</taxon>
        <taxon>Metazoa</taxon>
        <taxon>Chordata</taxon>
        <taxon>Craniata</taxon>
        <taxon>Vertebrata</taxon>
        <taxon>Euteleostomi</taxon>
        <taxon>Actinopterygii</taxon>
        <taxon>Neopterygii</taxon>
        <taxon>Teleostei</taxon>
        <taxon>Anguilliformes</taxon>
        <taxon>Anguillidae</taxon>
        <taxon>Anguilla</taxon>
    </lineage>
</organism>
<name>A0A0E9WDL7_ANGAN</name>
<reference evidence="1" key="1">
    <citation type="submission" date="2014-11" db="EMBL/GenBank/DDBJ databases">
        <authorList>
            <person name="Amaro Gonzalez C."/>
        </authorList>
    </citation>
    <scope>NUCLEOTIDE SEQUENCE</scope>
</reference>
<dbReference type="AlphaFoldDB" id="A0A0E9WDL7"/>
<proteinExistence type="predicted"/>
<reference evidence="1" key="2">
    <citation type="journal article" date="2015" name="Fish Shellfish Immunol.">
        <title>Early steps in the European eel (Anguilla anguilla)-Vibrio vulnificus interaction in the gills: Role of the RtxA13 toxin.</title>
        <authorList>
            <person name="Callol A."/>
            <person name="Pajuelo D."/>
            <person name="Ebbesson L."/>
            <person name="Teles M."/>
            <person name="MacKenzie S."/>
            <person name="Amaro C."/>
        </authorList>
    </citation>
    <scope>NUCLEOTIDE SEQUENCE</scope>
</reference>
<accession>A0A0E9WDL7</accession>
<dbReference type="EMBL" id="GBXM01020093">
    <property type="protein sequence ID" value="JAH88484.1"/>
    <property type="molecule type" value="Transcribed_RNA"/>
</dbReference>
<evidence type="ECO:0000313" key="1">
    <source>
        <dbReference type="EMBL" id="JAH88484.1"/>
    </source>
</evidence>
<sequence length="69" mass="8051">MNSVTTLVPNELYSFTFSAKVGLWAPDTLTTKNNHGLREHYKQSKLKVFHCYYCTDLMFSEQALEYLII</sequence>